<protein>
    <submittedName>
        <fullName evidence="1">Uncharacterized protein</fullName>
    </submittedName>
</protein>
<dbReference type="RefSeq" id="WP_189243160.1">
    <property type="nucleotide sequence ID" value="NZ_BMQP01000029.1"/>
</dbReference>
<dbReference type="EMBL" id="BOOI01000048">
    <property type="protein sequence ID" value="GIH86660.1"/>
    <property type="molecule type" value="Genomic_DNA"/>
</dbReference>
<evidence type="ECO:0000313" key="1">
    <source>
        <dbReference type="EMBL" id="GIH86660.1"/>
    </source>
</evidence>
<accession>A0A8J3WER4</accession>
<gene>
    <name evidence="1" type="ORF">Pro02_50680</name>
</gene>
<reference evidence="1" key="1">
    <citation type="submission" date="2021-01" db="EMBL/GenBank/DDBJ databases">
        <title>Whole genome shotgun sequence of Planobispora rosea NBRC 15558.</title>
        <authorList>
            <person name="Komaki H."/>
            <person name="Tamura T."/>
        </authorList>
    </citation>
    <scope>NUCLEOTIDE SEQUENCE</scope>
    <source>
        <strain evidence="1">NBRC 15558</strain>
    </source>
</reference>
<dbReference type="AlphaFoldDB" id="A0A8J3WER4"/>
<proteinExistence type="predicted"/>
<keyword evidence="2" id="KW-1185">Reference proteome</keyword>
<comment type="caution">
    <text evidence="1">The sequence shown here is derived from an EMBL/GenBank/DDBJ whole genome shotgun (WGS) entry which is preliminary data.</text>
</comment>
<name>A0A8J3WER4_PLARO</name>
<sequence length="226" mass="25130">MTITDLIYTALNELRDALPYLREALVPGTTRRWAQRDLTPEQQARQDALAIVEREDKIVNLAQGVRALGDGRAPLQIDVLDTAMDIGTATMELEAAVCDRLDLTPLAGATTAGRITRLIRLLDRIALHDTLAEHVHDEAVRLARRAARAIGDTEDVRRLNARCLVCDGKSLRAFMDREVVVCVNESCRCTDEECGCHSDQPRRHCWSFSQWPWLASALAGKTEVAS</sequence>
<dbReference type="Proteomes" id="UP000655044">
    <property type="component" value="Unassembled WGS sequence"/>
</dbReference>
<evidence type="ECO:0000313" key="2">
    <source>
        <dbReference type="Proteomes" id="UP000655044"/>
    </source>
</evidence>
<organism evidence="1 2">
    <name type="scientific">Planobispora rosea</name>
    <dbReference type="NCBI Taxonomy" id="35762"/>
    <lineage>
        <taxon>Bacteria</taxon>
        <taxon>Bacillati</taxon>
        <taxon>Actinomycetota</taxon>
        <taxon>Actinomycetes</taxon>
        <taxon>Streptosporangiales</taxon>
        <taxon>Streptosporangiaceae</taxon>
        <taxon>Planobispora</taxon>
    </lineage>
</organism>